<dbReference type="AlphaFoldDB" id="C8PEY8"/>
<feature type="domain" description="PD-(D/E)XK endonuclease-like" evidence="1">
    <location>
        <begin position="740"/>
        <end position="963"/>
    </location>
</feature>
<organism evidence="2 3">
    <name type="scientific">Campylobacter gracilis RM3268</name>
    <dbReference type="NCBI Taxonomy" id="553220"/>
    <lineage>
        <taxon>Bacteria</taxon>
        <taxon>Pseudomonadati</taxon>
        <taxon>Campylobacterota</taxon>
        <taxon>Epsilonproteobacteria</taxon>
        <taxon>Campylobacterales</taxon>
        <taxon>Campylobacteraceae</taxon>
        <taxon>Campylobacter</taxon>
    </lineage>
</organism>
<dbReference type="EMBL" id="ACYG01000009">
    <property type="protein sequence ID" value="EEV18616.1"/>
    <property type="molecule type" value="Genomic_DNA"/>
</dbReference>
<dbReference type="Pfam" id="PF12705">
    <property type="entry name" value="PDDEXK_1"/>
    <property type="match status" value="1"/>
</dbReference>
<evidence type="ECO:0000313" key="3">
    <source>
        <dbReference type="Proteomes" id="UP000005709"/>
    </source>
</evidence>
<evidence type="ECO:0000259" key="1">
    <source>
        <dbReference type="Pfam" id="PF12705"/>
    </source>
</evidence>
<dbReference type="InterPro" id="IPR038726">
    <property type="entry name" value="PDDEXK_AddAB-type"/>
</dbReference>
<dbReference type="SUPFAM" id="SSF52540">
    <property type="entry name" value="P-loop containing nucleoside triphosphate hydrolases"/>
    <property type="match status" value="1"/>
</dbReference>
<dbReference type="RefSeq" id="WP_005869677.1">
    <property type="nucleotide sequence ID" value="NZ_ACYG01000009.1"/>
</dbReference>
<gene>
    <name evidence="2" type="ORF">CAMGR0001_2628</name>
</gene>
<dbReference type="eggNOG" id="COG0210">
    <property type="taxonomic scope" value="Bacteria"/>
</dbReference>
<evidence type="ECO:0000313" key="2">
    <source>
        <dbReference type="EMBL" id="EEV18616.1"/>
    </source>
</evidence>
<dbReference type="Gene3D" id="3.90.320.10">
    <property type="match status" value="1"/>
</dbReference>
<name>C8PEY8_9BACT</name>
<accession>C8PEY8</accession>
<dbReference type="OrthoDB" id="9766257at2"/>
<reference evidence="2 3" key="1">
    <citation type="submission" date="2009-07" db="EMBL/GenBank/DDBJ databases">
        <authorList>
            <person name="Madupu R."/>
            <person name="Sebastian Y."/>
            <person name="Durkin A.S."/>
            <person name="Torralba M."/>
            <person name="Methe B."/>
            <person name="Sutton G.G."/>
            <person name="Strausberg R.L."/>
            <person name="Nelson K.E."/>
        </authorList>
    </citation>
    <scope>NUCLEOTIDE SEQUENCE [LARGE SCALE GENOMIC DNA]</scope>
    <source>
        <strain evidence="2 3">RM3268</strain>
    </source>
</reference>
<dbReference type="Gene3D" id="3.40.50.300">
    <property type="entry name" value="P-loop containing nucleotide triphosphate hydrolases"/>
    <property type="match status" value="1"/>
</dbReference>
<dbReference type="Proteomes" id="UP000005709">
    <property type="component" value="Unassembled WGS sequence"/>
</dbReference>
<sequence length="970" mass="110602">MKNLPSKNLFVYTSSRALRAALQNESGGVLAPRITLAEFYEKALFVPDLVACGEIDRALFMKQAVSESKRAGERLKFPNELYEFMRNREYLFGFFKELATERVSIDALDLSDTYAWYAEHFEILRKLAGAYARILREHGFYDEITLPALYELNESYLRGFERIEINIDGNPSAFEFEVFKRAAELSEVVLSFRATTLNSKPVRAVEELCGISLELGFAYRVNLSTGEISSRELLSVGGAVVCRGFELRSLQASYVFEKISSFVRAGIAPESIAVILPDESFAGTLRLYDERIARARGSHRMLNFAMGEKLKDNLFYVTLEKISQCLKEARTPKFGVDYRAFKSPDGGFLDAEDSAVQQNLALGNFASDNSASQNFAQQNSAFDCEIFSNSKTDLNFMSAREFENTENFEILREISAERANSAEEQSFSLDLAEFQEPLECAQQRDYSVSAKRQEPSRKQQGSLRYSMQLEHIELEEEDGYSKSPKQRDRFRRSKIREGADEYPQRSNPQELDLFFASVGVDEALFGEFACDFAKQVSFEHFEALITKLACLPKISDALLQEKLKEPLYLIKILLRKFKDENLSLGNLIDLFLLEISRIKLDDVRGGKVTVMGLLESRGLQFDGVIIPDFNDDLVPKRSSGEMFLNSALRARAGLISHADRENLQRFYYDGLLRGAKKSAICYLQSVEKLPSRFLKSFEVQQDAEFSQEDYLRLFGREEFKPALCGQEDPVARHDFFAEELSFSRLDTFLECKRKYYYRYVFGLKEGLKFGEDNALLGKILHTSFQRLYERAGMKFSMEKFRSIYSQLAREAGIARFDVELELKAVEKLARLLEGHEQIWSFSGSEVSLKGELDGVRLSGRIDRIDEDKAGRKFIIDYKRGSAKKHMEKFQLTFYRALLAQECECAYLSLKDCAFAAPGDKTPSLENLRETLSSIGKEFASEVAFTRTEAVQSCEYCDYKIICKGQIDGKI</sequence>
<dbReference type="InterPro" id="IPR011604">
    <property type="entry name" value="PDDEXK-like_dom_sf"/>
</dbReference>
<comment type="caution">
    <text evidence="2">The sequence shown here is derived from an EMBL/GenBank/DDBJ whole genome shotgun (WGS) entry which is preliminary data.</text>
</comment>
<protein>
    <recommendedName>
        <fullName evidence="1">PD-(D/E)XK endonuclease-like domain-containing protein</fullName>
    </recommendedName>
</protein>
<keyword evidence="3" id="KW-1185">Reference proteome</keyword>
<dbReference type="InterPro" id="IPR027417">
    <property type="entry name" value="P-loop_NTPase"/>
</dbReference>
<dbReference type="eggNOG" id="COG2887">
    <property type="taxonomic scope" value="Bacteria"/>
</dbReference>
<dbReference type="STRING" id="824.CGRAC_0361"/>
<proteinExistence type="predicted"/>